<dbReference type="GO" id="GO:0033186">
    <property type="term" value="C:CAF-1 complex"/>
    <property type="evidence" value="ECO:0007669"/>
    <property type="project" value="TreeGrafter"/>
</dbReference>
<evidence type="ECO:0000256" key="3">
    <source>
        <dbReference type="ARBA" id="ARBA00023204"/>
    </source>
</evidence>
<dbReference type="GO" id="GO:0006281">
    <property type="term" value="P:DNA repair"/>
    <property type="evidence" value="ECO:0007669"/>
    <property type="project" value="UniProtKB-KW"/>
</dbReference>
<evidence type="ECO:0000313" key="8">
    <source>
        <dbReference type="Proteomes" id="UP000696485"/>
    </source>
</evidence>
<keyword evidence="4" id="KW-0539">Nucleus</keyword>
<evidence type="ECO:0000256" key="2">
    <source>
        <dbReference type="ARBA" id="ARBA00022763"/>
    </source>
</evidence>
<keyword evidence="8" id="KW-1185">Reference proteome</keyword>
<dbReference type="Proteomes" id="UP000696485">
    <property type="component" value="Unassembled WGS sequence"/>
</dbReference>
<dbReference type="GO" id="GO:0006334">
    <property type="term" value="P:nucleosome assembly"/>
    <property type="evidence" value="ECO:0007669"/>
    <property type="project" value="TreeGrafter"/>
</dbReference>
<reference evidence="7" key="1">
    <citation type="journal article" date="2020" name="Fungal Divers.">
        <title>Resolving the Mortierellaceae phylogeny through synthesis of multi-gene phylogenetics and phylogenomics.</title>
        <authorList>
            <person name="Vandepol N."/>
            <person name="Liber J."/>
            <person name="Desiro A."/>
            <person name="Na H."/>
            <person name="Kennedy M."/>
            <person name="Barry K."/>
            <person name="Grigoriev I.V."/>
            <person name="Miller A.N."/>
            <person name="O'Donnell K."/>
            <person name="Stajich J.E."/>
            <person name="Bonito G."/>
        </authorList>
    </citation>
    <scope>NUCLEOTIDE SEQUENCE</scope>
    <source>
        <strain evidence="7">NVP1</strain>
    </source>
</reference>
<dbReference type="Pfam" id="PF12253">
    <property type="entry name" value="CAF1A_dimeriz"/>
    <property type="match status" value="1"/>
</dbReference>
<evidence type="ECO:0000256" key="5">
    <source>
        <dbReference type="SAM" id="MobiDB-lite"/>
    </source>
</evidence>
<comment type="caution">
    <text evidence="7">The sequence shown here is derived from an EMBL/GenBank/DDBJ whole genome shotgun (WGS) entry which is preliminary data.</text>
</comment>
<evidence type="ECO:0000256" key="1">
    <source>
        <dbReference type="ARBA" id="ARBA00004123"/>
    </source>
</evidence>
<dbReference type="PANTHER" id="PTHR15272">
    <property type="entry name" value="CHROMATIN ASSEMBLY FACTOR 1 SUBUNIT A CAF-1 SUBUNIT A"/>
    <property type="match status" value="1"/>
</dbReference>
<dbReference type="PANTHER" id="PTHR15272:SF0">
    <property type="entry name" value="CHROMATIN ASSEMBLY FACTOR 1 SUBUNIT A"/>
    <property type="match status" value="1"/>
</dbReference>
<feature type="compositionally biased region" description="Basic and acidic residues" evidence="5">
    <location>
        <begin position="604"/>
        <end position="616"/>
    </location>
</feature>
<keyword evidence="3" id="KW-0234">DNA repair</keyword>
<feature type="region of interest" description="Disordered" evidence="5">
    <location>
        <begin position="309"/>
        <end position="350"/>
    </location>
</feature>
<protein>
    <submittedName>
        <fullName evidence="7">Chromatin assembly factor 1, subunit A</fullName>
    </submittedName>
</protein>
<evidence type="ECO:0000259" key="6">
    <source>
        <dbReference type="Pfam" id="PF12253"/>
    </source>
</evidence>
<proteinExistence type="predicted"/>
<feature type="region of interest" description="Disordered" evidence="5">
    <location>
        <begin position="597"/>
        <end position="616"/>
    </location>
</feature>
<organism evidence="7 8">
    <name type="scientific">Podila minutissima</name>
    <dbReference type="NCBI Taxonomy" id="64525"/>
    <lineage>
        <taxon>Eukaryota</taxon>
        <taxon>Fungi</taxon>
        <taxon>Fungi incertae sedis</taxon>
        <taxon>Mucoromycota</taxon>
        <taxon>Mortierellomycotina</taxon>
        <taxon>Mortierellomycetes</taxon>
        <taxon>Mortierellales</taxon>
        <taxon>Mortierellaceae</taxon>
        <taxon>Podila</taxon>
    </lineage>
</organism>
<keyword evidence="2" id="KW-0227">DNA damage</keyword>
<evidence type="ECO:0000256" key="4">
    <source>
        <dbReference type="ARBA" id="ARBA00023242"/>
    </source>
</evidence>
<sequence>MFRIKNGKASITETKLKFMSHPSSIADLCKFHEYRQALQDEDPGMREDVRQLEDHVEITRIPSNHYGLIAKLVEESELLLAELATSIMATLCPREFAAFEDFGATEEGDVAMDVDVESEGNPGQRRGATTVSTTAIMEAIQSVAQRVNYGVPVSNLPVSVPATPANLSVFRWEVQDADQHFPPDMKAAVIKRRGKRMEASAALTAWFLGLDRKQQEDLCPVPVATVRPVTEGAPVPTKRNRTSLGGDLMDIDMDLSHPKMVKETDNAQPTALVAASILEDQATVEASVDPAVLESKLKEIEAKKKEAEAKKKEAEAKEERRLEKERKLAERQHEKDMREAERLQKEETKKQTSQRFVGFFKPVAPPVAKKEVSQLQAKNDPAQSCLLELFHPFHVKKNTTLAPINRFSKELSTKEFDQQIASASENDMDVDHIPKLDAQSAKAEFSALLGRKARGADRSNASNNKTKKLPPHYLTMTVKELMHSGALLQDRDDNMDEVLTWRDIPALRMRLLQFAENYRPAYYGTWSKRSKHINGRRFLGKDTHLIEYDFDSEAEWEEDEEGEECKSDDDDDDADELGSEQEEEDDWLVPEGYLSEDEGLDAGEEGHKGESMKRSKEMKRTLVSHIAPIIVGPVFEMVLGEPSSHPALEPYHIEFIGDFGVGMDMFHAVETSMLAAAPTQV</sequence>
<dbReference type="EMBL" id="JAAAUY010000119">
    <property type="protein sequence ID" value="KAF9335020.1"/>
    <property type="molecule type" value="Genomic_DNA"/>
</dbReference>
<comment type="subcellular location">
    <subcellularLocation>
        <location evidence="1">Nucleus</location>
    </subcellularLocation>
</comment>
<name>A0A9P5STR5_9FUNG</name>
<gene>
    <name evidence="7" type="primary">CHAF1A</name>
    <name evidence="7" type="ORF">BG006_001009</name>
</gene>
<evidence type="ECO:0000313" key="7">
    <source>
        <dbReference type="EMBL" id="KAF9335020.1"/>
    </source>
</evidence>
<feature type="domain" description="Chromatin assembly factor 1 subunit A dimerization" evidence="6">
    <location>
        <begin position="510"/>
        <end position="580"/>
    </location>
</feature>
<accession>A0A9P5STR5</accession>
<dbReference type="GO" id="GO:0005634">
    <property type="term" value="C:nucleus"/>
    <property type="evidence" value="ECO:0007669"/>
    <property type="project" value="UniProtKB-SubCell"/>
</dbReference>
<dbReference type="InterPro" id="IPR022043">
    <property type="entry name" value="CAF1A_DD"/>
</dbReference>
<dbReference type="AlphaFoldDB" id="A0A9P5STR5"/>
<feature type="region of interest" description="Disordered" evidence="5">
    <location>
        <begin position="553"/>
        <end position="590"/>
    </location>
</feature>